<gene>
    <name evidence="2" type="ORF">GCM10009668_26570</name>
</gene>
<dbReference type="Pfam" id="PF13673">
    <property type="entry name" value="Acetyltransf_10"/>
    <property type="match status" value="1"/>
</dbReference>
<dbReference type="PROSITE" id="PS51186">
    <property type="entry name" value="GNAT"/>
    <property type="match status" value="1"/>
</dbReference>
<evidence type="ECO:0000313" key="3">
    <source>
        <dbReference type="Proteomes" id="UP001501581"/>
    </source>
</evidence>
<dbReference type="EMBL" id="BAAALG010000011">
    <property type="protein sequence ID" value="GAA1105766.1"/>
    <property type="molecule type" value="Genomic_DNA"/>
</dbReference>
<name>A0ABN1TXX2_9ACTN</name>
<comment type="caution">
    <text evidence="2">The sequence shown here is derived from an EMBL/GenBank/DDBJ whole genome shotgun (WGS) entry which is preliminary data.</text>
</comment>
<organism evidence="2 3">
    <name type="scientific">Nocardioides dubius</name>
    <dbReference type="NCBI Taxonomy" id="317019"/>
    <lineage>
        <taxon>Bacteria</taxon>
        <taxon>Bacillati</taxon>
        <taxon>Actinomycetota</taxon>
        <taxon>Actinomycetes</taxon>
        <taxon>Propionibacteriales</taxon>
        <taxon>Nocardioidaceae</taxon>
        <taxon>Nocardioides</taxon>
    </lineage>
</organism>
<evidence type="ECO:0000313" key="2">
    <source>
        <dbReference type="EMBL" id="GAA1105766.1"/>
    </source>
</evidence>
<dbReference type="RefSeq" id="WP_343995200.1">
    <property type="nucleotide sequence ID" value="NZ_BAAALG010000011.1"/>
</dbReference>
<evidence type="ECO:0000259" key="1">
    <source>
        <dbReference type="PROSITE" id="PS51186"/>
    </source>
</evidence>
<sequence length="156" mass="16994">MSTQTSHQWLLTPGDQVSVEQLHQFLLLRSAVFVAEQQSPYQDVDGLDLSPSACHLRGIQGEDLLAYARLLGPGLVDDDIHLGRVVIAPIARGRGLGDALVAEALRHARRTWPGSTITLEAQSHLQSLYARYGFTALGEPFDDAGVEHQRMSLALG</sequence>
<dbReference type="SUPFAM" id="SSF55729">
    <property type="entry name" value="Acyl-CoA N-acyltransferases (Nat)"/>
    <property type="match status" value="1"/>
</dbReference>
<dbReference type="InterPro" id="IPR016181">
    <property type="entry name" value="Acyl_CoA_acyltransferase"/>
</dbReference>
<dbReference type="InterPro" id="IPR000182">
    <property type="entry name" value="GNAT_dom"/>
</dbReference>
<reference evidence="2 3" key="1">
    <citation type="journal article" date="2019" name="Int. J. Syst. Evol. Microbiol.">
        <title>The Global Catalogue of Microorganisms (GCM) 10K type strain sequencing project: providing services to taxonomists for standard genome sequencing and annotation.</title>
        <authorList>
            <consortium name="The Broad Institute Genomics Platform"/>
            <consortium name="The Broad Institute Genome Sequencing Center for Infectious Disease"/>
            <person name="Wu L."/>
            <person name="Ma J."/>
        </authorList>
    </citation>
    <scope>NUCLEOTIDE SEQUENCE [LARGE SCALE GENOMIC DNA]</scope>
    <source>
        <strain evidence="2 3">JCM 13008</strain>
    </source>
</reference>
<proteinExistence type="predicted"/>
<accession>A0ABN1TXX2</accession>
<keyword evidence="3" id="KW-1185">Reference proteome</keyword>
<protein>
    <submittedName>
        <fullName evidence="2">GNAT family N-acetyltransferase</fullName>
    </submittedName>
</protein>
<feature type="domain" description="N-acetyltransferase" evidence="1">
    <location>
        <begin position="12"/>
        <end position="156"/>
    </location>
</feature>
<dbReference type="CDD" id="cd04301">
    <property type="entry name" value="NAT_SF"/>
    <property type="match status" value="1"/>
</dbReference>
<dbReference type="Proteomes" id="UP001501581">
    <property type="component" value="Unassembled WGS sequence"/>
</dbReference>
<dbReference type="Gene3D" id="3.40.630.30">
    <property type="match status" value="1"/>
</dbReference>